<evidence type="ECO:0000313" key="3">
    <source>
        <dbReference type="Proteomes" id="UP000186758"/>
    </source>
</evidence>
<organism evidence="2 3">
    <name type="scientific">Faecalibaculum rodentium</name>
    <dbReference type="NCBI Taxonomy" id="1702221"/>
    <lineage>
        <taxon>Bacteria</taxon>
        <taxon>Bacillati</taxon>
        <taxon>Bacillota</taxon>
        <taxon>Erysipelotrichia</taxon>
        <taxon>Erysipelotrichales</taxon>
        <taxon>Erysipelotrichaceae</taxon>
        <taxon>Faecalibaculum</taxon>
    </lineage>
</organism>
<dbReference type="PROSITE" id="PS51257">
    <property type="entry name" value="PROKAR_LIPOPROTEIN"/>
    <property type="match status" value="1"/>
</dbReference>
<dbReference type="AlphaFoldDB" id="A0A1Q9YMC4"/>
<evidence type="ECO:0008006" key="4">
    <source>
        <dbReference type="Google" id="ProtNLM"/>
    </source>
</evidence>
<dbReference type="EMBL" id="MPJZ01000035">
    <property type="protein sequence ID" value="OLU46132.1"/>
    <property type="molecule type" value="Genomic_DNA"/>
</dbReference>
<dbReference type="InterPro" id="IPR021701">
    <property type="entry name" value="DUF3284"/>
</dbReference>
<dbReference type="Pfam" id="PF11687">
    <property type="entry name" value="DUF3284"/>
    <property type="match status" value="1"/>
</dbReference>
<feature type="compositionally biased region" description="Basic and acidic residues" evidence="1">
    <location>
        <begin position="214"/>
        <end position="224"/>
    </location>
</feature>
<comment type="caution">
    <text evidence="2">The sequence shown here is derived from an EMBL/GenBank/DDBJ whole genome shotgun (WGS) entry which is preliminary data.</text>
</comment>
<gene>
    <name evidence="2" type="ORF">BO223_02820</name>
</gene>
<name>A0A1Q9YMC4_9FIRM</name>
<proteinExistence type="predicted"/>
<accession>A0A1Q9YMC4</accession>
<reference evidence="2 3" key="1">
    <citation type="submission" date="2016-11" db="EMBL/GenBank/DDBJ databases">
        <title>Description of two novel members of the family Erysipelotrichaceae: Ileibacterium lipovorans gen. nov., sp. nov. and Dubosiella newyorkensis, gen. nov., sp. nov.</title>
        <authorList>
            <person name="Cox L.M."/>
            <person name="Sohn J."/>
            <person name="Tyrrell K.L."/>
            <person name="Citron D.M."/>
            <person name="Lawson P.A."/>
            <person name="Patel N.B."/>
            <person name="Iizumi T."/>
            <person name="Perez-Perez G.I."/>
            <person name="Goldstein E.J."/>
            <person name="Blaser M.J."/>
        </authorList>
    </citation>
    <scope>NUCLEOTIDE SEQUENCE [LARGE SCALE GENOMIC DNA]</scope>
    <source>
        <strain evidence="2 3">NYU-BL-K8</strain>
    </source>
</reference>
<protein>
    <recommendedName>
        <fullName evidence="4">DUF3284 domain-containing protein</fullName>
    </recommendedName>
</protein>
<feature type="region of interest" description="Disordered" evidence="1">
    <location>
        <begin position="214"/>
        <end position="233"/>
    </location>
</feature>
<sequence length="233" mass="26000">MTKRHSLAECCFCVHGMTECLLSGGCSGTLSCGVLSVCSLVHYPMTILAKENTKEGEIMVKASRVMNVPAQALFDMLIESVIYDIKQSTGKTVRPANFKKGTNYRKRIKTNAKGQKGVSVKVTVTELESPRIYEAKFEGGNDSYTVIRYEIEQLSEEGDEDGDYIRVTYTEDYNDVSKMAKPVRGFQKLIAKNNFKRTLKGMEESVKENMKLKEERAAEKENAKNGDSSSDGE</sequence>
<dbReference type="SUPFAM" id="SSF55961">
    <property type="entry name" value="Bet v1-like"/>
    <property type="match status" value="1"/>
</dbReference>
<evidence type="ECO:0000313" key="2">
    <source>
        <dbReference type="EMBL" id="OLU46132.1"/>
    </source>
</evidence>
<dbReference type="Proteomes" id="UP000186758">
    <property type="component" value="Unassembled WGS sequence"/>
</dbReference>
<evidence type="ECO:0000256" key="1">
    <source>
        <dbReference type="SAM" id="MobiDB-lite"/>
    </source>
</evidence>